<gene>
    <name evidence="1" type="ORF">CRG98_047620</name>
</gene>
<sequence length="103" mass="11023">TGRRRDVARWKEVECGEGGEFGGVEEADDGDIGSDWVGGGVLEVEGVGGARGGGRVRRREPMIRERASMNLKRQPPTSGCFVDTCGLGPNSGLESPLHHLFGW</sequence>
<dbReference type="AlphaFoldDB" id="A0A2I0HK26"/>
<dbReference type="Proteomes" id="UP000233551">
    <property type="component" value="Unassembled WGS sequence"/>
</dbReference>
<dbReference type="EMBL" id="PGOL01008132">
    <property type="protein sequence ID" value="PKI32011.1"/>
    <property type="molecule type" value="Genomic_DNA"/>
</dbReference>
<organism evidence="1 2">
    <name type="scientific">Punica granatum</name>
    <name type="common">Pomegranate</name>
    <dbReference type="NCBI Taxonomy" id="22663"/>
    <lineage>
        <taxon>Eukaryota</taxon>
        <taxon>Viridiplantae</taxon>
        <taxon>Streptophyta</taxon>
        <taxon>Embryophyta</taxon>
        <taxon>Tracheophyta</taxon>
        <taxon>Spermatophyta</taxon>
        <taxon>Magnoliopsida</taxon>
        <taxon>eudicotyledons</taxon>
        <taxon>Gunneridae</taxon>
        <taxon>Pentapetalae</taxon>
        <taxon>rosids</taxon>
        <taxon>malvids</taxon>
        <taxon>Myrtales</taxon>
        <taxon>Lythraceae</taxon>
        <taxon>Punica</taxon>
    </lineage>
</organism>
<accession>A0A2I0HK26</accession>
<protein>
    <submittedName>
        <fullName evidence="1">Uncharacterized protein</fullName>
    </submittedName>
</protein>
<feature type="non-terminal residue" evidence="1">
    <location>
        <position position="1"/>
    </location>
</feature>
<comment type="caution">
    <text evidence="1">The sequence shown here is derived from an EMBL/GenBank/DDBJ whole genome shotgun (WGS) entry which is preliminary data.</text>
</comment>
<name>A0A2I0HK26_PUNGR</name>
<evidence type="ECO:0000313" key="1">
    <source>
        <dbReference type="EMBL" id="PKI32011.1"/>
    </source>
</evidence>
<evidence type="ECO:0000313" key="2">
    <source>
        <dbReference type="Proteomes" id="UP000233551"/>
    </source>
</evidence>
<proteinExistence type="predicted"/>
<reference evidence="1 2" key="1">
    <citation type="submission" date="2017-11" db="EMBL/GenBank/DDBJ databases">
        <title>De-novo sequencing of pomegranate (Punica granatum L.) genome.</title>
        <authorList>
            <person name="Akparov Z."/>
            <person name="Amiraslanov A."/>
            <person name="Hajiyeva S."/>
            <person name="Abbasov M."/>
            <person name="Kaur K."/>
            <person name="Hamwieh A."/>
            <person name="Solovyev V."/>
            <person name="Salamov A."/>
            <person name="Braich B."/>
            <person name="Kosarev P."/>
            <person name="Mahmoud A."/>
            <person name="Hajiyev E."/>
            <person name="Babayeva S."/>
            <person name="Izzatullayeva V."/>
            <person name="Mammadov A."/>
            <person name="Mammadov A."/>
            <person name="Sharifova S."/>
            <person name="Ojaghi J."/>
            <person name="Eynullazada K."/>
            <person name="Bayramov B."/>
            <person name="Abdulazimova A."/>
            <person name="Shahmuradov I."/>
        </authorList>
    </citation>
    <scope>NUCLEOTIDE SEQUENCE [LARGE SCALE GENOMIC DNA]</scope>
    <source>
        <strain evidence="2">cv. AG2017</strain>
        <tissue evidence="1">Leaf</tissue>
    </source>
</reference>
<keyword evidence="2" id="KW-1185">Reference proteome</keyword>